<feature type="transmembrane region" description="Helical" evidence="7">
    <location>
        <begin position="1769"/>
        <end position="1794"/>
    </location>
</feature>
<keyword evidence="9" id="KW-1185">Reference proteome</keyword>
<evidence type="ECO:0000256" key="3">
    <source>
        <dbReference type="ARBA" id="ARBA00022692"/>
    </source>
</evidence>
<dbReference type="Gene3D" id="2.70.150.10">
    <property type="entry name" value="Calcium-transporting ATPase, cytoplasmic transduction domain A"/>
    <property type="match status" value="1"/>
</dbReference>
<keyword evidence="4 7" id="KW-1133">Transmembrane helix</keyword>
<evidence type="ECO:0000313" key="8">
    <source>
        <dbReference type="EMBL" id="GAW82399.1"/>
    </source>
</evidence>
<sequence>MHAYIKDIALNIQREREEKKKILNKVQCFLYAIKTKFWNIGKYKKSKKSCTLYYNDDESASANRKNIIVTIFFYPVCTFVNNKIRKTIGRLLKWIDIFSYIWTNITSVVRFQNEKNITKGKGQERIEEENEAIQNKLDRCILLDGTTDNISNRHIIQICKNYLSNVLFYIHNFGNNNGERNYKECKEITKMKKMYIHKVNNLKAFNSENNLYISDESLIKKIMIRDNSYPNYHYDKREMKETTNLSKIRDYEKQCVKTYYVENCTPLKSTNNRENSSVHYKNRHHLIFHVISNRLTNFYFFAFFTSFLLQQIPIFRASNYTYFALSFCFLFVFSVFKDIHTIAKRIQLERAVNEKTCKRVTPLGLVDVPFDEVKVGDVVYLEENEESPADLILLKCGTNKGDDDVYICSKDLEGKTDMKIKKSLVFTSHLANIYDLFRLKIKIMIEKPHKSFDKMNGLFIHMNYCEFIKSMYNDLASLQNVFYKNGPLQSVHYNDIFNYLIEDTYIEKAYQCVDFLIKFSFTPFENQPIDSTMIRNPHHASSLLHNGNAPPTEKAHRSVNSTNVDLANLVLATNLCREKQEKHYENGMNKFFSQNSQESVIESNVVKYKEKIGIENIIWCSNKIVKGRVYGLVAYAGSDKKTKVTMSKRKYIYDGDCNKKWGTIMNIWLVFLLIICFYLSLQHKTTLGVNIFISFIRYVLLLLPYMPYANILHIYLFSKISFHIERKKKMGNTISLLNSNIIDKICNTSFLLCDKNEMIIKEGLKICGVYFLFEDFQVPNSCSYLVDLMQGLRNDSRCDSSNQIRHEIINRTKVNHRDNLAYCKLFLQVFLNVTNFNPFSCPQTEGKMKNYNVLENIELIKHALDGKNKADKTQKVCQKIYSNILNQTTDQINKIYLTLLCILFCNVAVIREISYKKKKKKTNRTHHIQWDSIYSTSLEENVLINFVKSCGMDILKKNSSRISVGILTLTIKHDKKKKHMMENEDSNNRTKQYKQCRIKRKNKKDRYIVNSSDERTSDGRRAHRTKQNNYDQFGQKCWYFKNSLQNNGIFKLSNVAEKMDKGILKCNQFRVCDKEPNVPYTRVPSGASPKAGIRSSSSRRGSSGVRRCSSGRGRSGTKGVKINGRHDRCRATFGKNKGRRNKVKTYNFEILDGLSLDSNNQVICTMVSYNEKIFNLIKGPGEKIANMLSCEKSKKRLKTIFTPFYAEGFRIVLFAYREVSQSELEAYKKVSDKFYKKQFLKNSFRNKLNVLAIVTLKENIQKNAKKCLDLFKKAKIKTWILSGDNKENVISASKSLHLLNQKSHLCHLSRKKLAQMVHGKPTPPNGFSKIFVSDRISFCDFHLDQPYTSSGLAIRKKSLVRCGSGVQLGVPYKCDTKHSCDEKYTCEECTHMIKKNKYSEKFFLDQPNILDKRGNANWGNSPKISIQNSRNMNTSIIHREAYNNTCVNSVRGELGNTFDAYCTSRIGLAKYHGGTKVPENVQKSVKGKMKENVGNKISLHRNESIESALKTMLHQFSSAFKSVEKKKRLEIQCQKRNNTSQCYNKGTVDMQKNSLNYQKKENCVYIVRGDIIDYFIKYAKREFICALAESRCTLFYDCNSIQKGEITKCLRKNTGVEDRFICSVGNHAKDLNMLIESDIAISVNNNSKKNISNLYADIHIESFEDIGNVFFLYGYRIYENINSFIMISYYRGFAFLFLQFFFSYFFNSWLSMLSNICLLIFFSLFFIISIVTITISHNDETCMDHTGRTNYNFLQNNAMRMKSLQKKLFSLKWIFVVLWLSLYQSFILFIRIYYSNYNYNYEYYARQLDCLCVLDIQNKAYMLTPLFITHMLQTLFFLPTPRRNCYFNQYALLFIFTFLSYVVMLHILHRFHFVYLFKFIFTICIYITITLSVVNVPLVVYYAWKNFIKGSKISTFKHMKNSLQSLYSNSHQILYIGSLNSSLGGVSSFHKYEKKEKKKRVQKQN</sequence>
<dbReference type="InterPro" id="IPR023299">
    <property type="entry name" value="ATPase_P-typ_cyto_dom_N"/>
</dbReference>
<feature type="transmembrane region" description="Helical" evidence="7">
    <location>
        <begin position="1850"/>
        <end position="1869"/>
    </location>
</feature>
<dbReference type="GO" id="GO:0005886">
    <property type="term" value="C:plasma membrane"/>
    <property type="evidence" value="ECO:0007669"/>
    <property type="project" value="TreeGrafter"/>
</dbReference>
<dbReference type="RefSeq" id="XP_028544988.1">
    <property type="nucleotide sequence ID" value="XM_028689187.1"/>
</dbReference>
<evidence type="ECO:0000256" key="4">
    <source>
        <dbReference type="ARBA" id="ARBA00022989"/>
    </source>
</evidence>
<evidence type="ECO:0000256" key="7">
    <source>
        <dbReference type="SAM" id="Phobius"/>
    </source>
</evidence>
<dbReference type="InterPro" id="IPR023298">
    <property type="entry name" value="ATPase_P-typ_TM_dom_sf"/>
</dbReference>
<proteinExistence type="predicted"/>
<dbReference type="Proteomes" id="UP000195521">
    <property type="component" value="Unassembled WGS sequence"/>
</dbReference>
<dbReference type="InterPro" id="IPR008250">
    <property type="entry name" value="ATPase_P-typ_transduc_dom_A_sf"/>
</dbReference>
<feature type="compositionally biased region" description="Low complexity" evidence="6">
    <location>
        <begin position="1094"/>
        <end position="1112"/>
    </location>
</feature>
<dbReference type="OrthoDB" id="377733at2759"/>
<dbReference type="EMBL" id="BDQF01000013">
    <property type="protein sequence ID" value="GAW82399.1"/>
    <property type="molecule type" value="Genomic_DNA"/>
</dbReference>
<keyword evidence="5 7" id="KW-0472">Membrane</keyword>
<feature type="transmembrane region" description="Helical" evidence="7">
    <location>
        <begin position="1712"/>
        <end position="1735"/>
    </location>
</feature>
<name>A0A1Y1JIT1_PLAGO</name>
<evidence type="ECO:0008006" key="10">
    <source>
        <dbReference type="Google" id="ProtNLM"/>
    </source>
</evidence>
<dbReference type="SUPFAM" id="SSF56784">
    <property type="entry name" value="HAD-like"/>
    <property type="match status" value="1"/>
</dbReference>
<evidence type="ECO:0000256" key="1">
    <source>
        <dbReference type="ARBA" id="ARBA00004308"/>
    </source>
</evidence>
<dbReference type="GeneID" id="39749136"/>
<dbReference type="InterPro" id="IPR023214">
    <property type="entry name" value="HAD_sf"/>
</dbReference>
<dbReference type="GO" id="GO:0045332">
    <property type="term" value="P:phospholipid translocation"/>
    <property type="evidence" value="ECO:0007669"/>
    <property type="project" value="TreeGrafter"/>
</dbReference>
<feature type="transmembrane region" description="Helical" evidence="7">
    <location>
        <begin position="286"/>
        <end position="308"/>
    </location>
</feature>
<comment type="subcellular location">
    <subcellularLocation>
        <location evidence="1">Endomembrane system</location>
    </subcellularLocation>
</comment>
<dbReference type="InterPro" id="IPR036412">
    <property type="entry name" value="HAD-like_sf"/>
</dbReference>
<feature type="transmembrane region" description="Helical" evidence="7">
    <location>
        <begin position="1689"/>
        <end position="1706"/>
    </location>
</feature>
<feature type="transmembrane region" description="Helical" evidence="7">
    <location>
        <begin position="320"/>
        <end position="336"/>
    </location>
</feature>
<evidence type="ECO:0000256" key="6">
    <source>
        <dbReference type="SAM" id="MobiDB-lite"/>
    </source>
</evidence>
<dbReference type="Gene3D" id="3.40.1110.10">
    <property type="entry name" value="Calcium-transporting ATPase, cytoplasmic domain N"/>
    <property type="match status" value="1"/>
</dbReference>
<comment type="caution">
    <text evidence="8">The sequence shown here is derived from an EMBL/GenBank/DDBJ whole genome shotgun (WGS) entry which is preliminary data.</text>
</comment>
<dbReference type="GO" id="GO:0000166">
    <property type="term" value="F:nucleotide binding"/>
    <property type="evidence" value="ECO:0007669"/>
    <property type="project" value="InterPro"/>
</dbReference>
<accession>A0A1Y1JIT1</accession>
<feature type="transmembrane region" description="Helical" evidence="7">
    <location>
        <begin position="1875"/>
        <end position="1904"/>
    </location>
</feature>
<dbReference type="PANTHER" id="PTHR24092">
    <property type="entry name" value="PROBABLE PHOSPHOLIPID-TRANSPORTING ATPASE"/>
    <property type="match status" value="1"/>
</dbReference>
<dbReference type="SUPFAM" id="SSF81665">
    <property type="entry name" value="Calcium ATPase, transmembrane domain M"/>
    <property type="match status" value="1"/>
</dbReference>
<dbReference type="SUPFAM" id="SSF81653">
    <property type="entry name" value="Calcium ATPase, transduction domain A"/>
    <property type="match status" value="1"/>
</dbReference>
<gene>
    <name evidence="8" type="ORF">PGO_123970</name>
</gene>
<organism evidence="8 9">
    <name type="scientific">Plasmodium gonderi</name>
    <dbReference type="NCBI Taxonomy" id="77519"/>
    <lineage>
        <taxon>Eukaryota</taxon>
        <taxon>Sar</taxon>
        <taxon>Alveolata</taxon>
        <taxon>Apicomplexa</taxon>
        <taxon>Aconoidasida</taxon>
        <taxon>Haemosporida</taxon>
        <taxon>Plasmodiidae</taxon>
        <taxon>Plasmodium</taxon>
        <taxon>Plasmodium (Plasmodium)</taxon>
    </lineage>
</organism>
<evidence type="ECO:0000256" key="5">
    <source>
        <dbReference type="ARBA" id="ARBA00023136"/>
    </source>
</evidence>
<feature type="region of interest" description="Disordered" evidence="6">
    <location>
        <begin position="1080"/>
        <end position="1121"/>
    </location>
</feature>
<dbReference type="PANTHER" id="PTHR24092:SF180">
    <property type="entry name" value="PHOSPHOLIPID-TRANSPORTING ATPASE DNF1-RELATED"/>
    <property type="match status" value="1"/>
</dbReference>
<feature type="transmembrane region" description="Helical" evidence="7">
    <location>
        <begin position="661"/>
        <end position="680"/>
    </location>
</feature>
<keyword evidence="2" id="KW-0813">Transport</keyword>
<dbReference type="Gene3D" id="3.40.50.1000">
    <property type="entry name" value="HAD superfamily/HAD-like"/>
    <property type="match status" value="2"/>
</dbReference>
<evidence type="ECO:0000313" key="9">
    <source>
        <dbReference type="Proteomes" id="UP000195521"/>
    </source>
</evidence>
<dbReference type="GO" id="GO:0140326">
    <property type="term" value="F:ATPase-coupled intramembrane lipid transporter activity"/>
    <property type="evidence" value="ECO:0007669"/>
    <property type="project" value="TreeGrafter"/>
</dbReference>
<reference evidence="9" key="1">
    <citation type="submission" date="2017-04" db="EMBL/GenBank/DDBJ databases">
        <title>Plasmodium gonderi genome.</title>
        <authorList>
            <person name="Arisue N."/>
            <person name="Honma H."/>
            <person name="Kawai S."/>
            <person name="Tougan T."/>
            <person name="Tanabe K."/>
            <person name="Horii T."/>
        </authorList>
    </citation>
    <scope>NUCLEOTIDE SEQUENCE [LARGE SCALE GENOMIC DNA]</scope>
    <source>
        <strain evidence="9">ATCC 30045</strain>
    </source>
</reference>
<keyword evidence="3 7" id="KW-0812">Transmembrane</keyword>
<evidence type="ECO:0000256" key="2">
    <source>
        <dbReference type="ARBA" id="ARBA00022448"/>
    </source>
</evidence>
<dbReference type="OMA" id="HTHFNTH"/>
<protein>
    <recommendedName>
        <fullName evidence="10">Aminophospholipid transporter</fullName>
    </recommendedName>
</protein>
<feature type="transmembrane region" description="Helical" evidence="7">
    <location>
        <begin position="895"/>
        <end position="914"/>
    </location>
</feature>